<keyword evidence="1 3" id="KW-0378">Hydrolase</keyword>
<gene>
    <name evidence="3" type="ORF">ACH49W_26260</name>
</gene>
<evidence type="ECO:0000256" key="1">
    <source>
        <dbReference type="ARBA" id="ARBA00022801"/>
    </source>
</evidence>
<dbReference type="Proteomes" id="UP001611415">
    <property type="component" value="Unassembled WGS sequence"/>
</dbReference>
<feature type="domain" description="Alpha/beta hydrolase fold-3" evidence="2">
    <location>
        <begin position="92"/>
        <end position="298"/>
    </location>
</feature>
<keyword evidence="4" id="KW-1185">Reference proteome</keyword>
<dbReference type="RefSeq" id="WP_397094214.1">
    <property type="nucleotide sequence ID" value="NZ_JBIRYO010000020.1"/>
</dbReference>
<reference evidence="3 4" key="1">
    <citation type="submission" date="2024-10" db="EMBL/GenBank/DDBJ databases">
        <title>The Natural Products Discovery Center: Release of the First 8490 Sequenced Strains for Exploring Actinobacteria Biosynthetic Diversity.</title>
        <authorList>
            <person name="Kalkreuter E."/>
            <person name="Kautsar S.A."/>
            <person name="Yang D."/>
            <person name="Bader C.D."/>
            <person name="Teijaro C.N."/>
            <person name="Fluegel L."/>
            <person name="Davis C.M."/>
            <person name="Simpson J.R."/>
            <person name="Lauterbach L."/>
            <person name="Steele A.D."/>
            <person name="Gui C."/>
            <person name="Meng S."/>
            <person name="Li G."/>
            <person name="Viehrig K."/>
            <person name="Ye F."/>
            <person name="Su P."/>
            <person name="Kiefer A.F."/>
            <person name="Nichols A."/>
            <person name="Cepeda A.J."/>
            <person name="Yan W."/>
            <person name="Fan B."/>
            <person name="Jiang Y."/>
            <person name="Adhikari A."/>
            <person name="Zheng C.-J."/>
            <person name="Schuster L."/>
            <person name="Cowan T.M."/>
            <person name="Smanski M.J."/>
            <person name="Chevrette M.G."/>
            <person name="De Carvalho L.P.S."/>
            <person name="Shen B."/>
        </authorList>
    </citation>
    <scope>NUCLEOTIDE SEQUENCE [LARGE SCALE GENOMIC DNA]</scope>
    <source>
        <strain evidence="3 4">NPDC019275</strain>
    </source>
</reference>
<accession>A0ABW7X6Z5</accession>
<comment type="caution">
    <text evidence="3">The sequence shown here is derived from an EMBL/GenBank/DDBJ whole genome shotgun (WGS) entry which is preliminary data.</text>
</comment>
<dbReference type="InterPro" id="IPR050300">
    <property type="entry name" value="GDXG_lipolytic_enzyme"/>
</dbReference>
<dbReference type="Gene3D" id="3.40.50.1820">
    <property type="entry name" value="alpha/beta hydrolase"/>
    <property type="match status" value="1"/>
</dbReference>
<organism evidence="3 4">
    <name type="scientific">Nocardia xishanensis</name>
    <dbReference type="NCBI Taxonomy" id="238964"/>
    <lineage>
        <taxon>Bacteria</taxon>
        <taxon>Bacillati</taxon>
        <taxon>Actinomycetota</taxon>
        <taxon>Actinomycetes</taxon>
        <taxon>Mycobacteriales</taxon>
        <taxon>Nocardiaceae</taxon>
        <taxon>Nocardia</taxon>
    </lineage>
</organism>
<dbReference type="Pfam" id="PF07859">
    <property type="entry name" value="Abhydrolase_3"/>
    <property type="match status" value="1"/>
</dbReference>
<sequence length="338" mass="36482">MNDGTGIERLPLGIRLLSAVRKAPDWSTMTADELAAFRDAENRKRSSRLGRVITGRPVRGVAIRWREVTLPDREVRVREYRPPNEHGDLPLVLHVHGGGFVGTAVQCDWANSYFAASLPAVVVSVEHRLLAEGTPLSAAVDDGWDVLVHVVQHAAEWGVDPARAVVVGESTGGLIAALSAIRAKASGLRLRAQVLVNPATDLTETMFDDASFTRHADSPTLDMAQLELFRRLAVPPGTDARALSPLLTEDLGGLAPALVVLPTVDPLADQGRRYAERLLASGTPARLTEHPGAPHGFLSMPGLVPQAKSARTEIAEFLRDRLVESRSVAMKSKKAARR</sequence>
<proteinExistence type="predicted"/>
<dbReference type="SUPFAM" id="SSF53474">
    <property type="entry name" value="alpha/beta-Hydrolases"/>
    <property type="match status" value="1"/>
</dbReference>
<evidence type="ECO:0000259" key="2">
    <source>
        <dbReference type="Pfam" id="PF07859"/>
    </source>
</evidence>
<name>A0ABW7X6Z5_9NOCA</name>
<dbReference type="PANTHER" id="PTHR48081">
    <property type="entry name" value="AB HYDROLASE SUPERFAMILY PROTEIN C4A8.06C"/>
    <property type="match status" value="1"/>
</dbReference>
<evidence type="ECO:0000313" key="4">
    <source>
        <dbReference type="Proteomes" id="UP001611415"/>
    </source>
</evidence>
<dbReference type="GO" id="GO:0016787">
    <property type="term" value="F:hydrolase activity"/>
    <property type="evidence" value="ECO:0007669"/>
    <property type="project" value="UniProtKB-KW"/>
</dbReference>
<dbReference type="InterPro" id="IPR029058">
    <property type="entry name" value="AB_hydrolase_fold"/>
</dbReference>
<dbReference type="EMBL" id="JBIRYO010000020">
    <property type="protein sequence ID" value="MFI2476901.1"/>
    <property type="molecule type" value="Genomic_DNA"/>
</dbReference>
<protein>
    <submittedName>
        <fullName evidence="3">Alpha/beta hydrolase</fullName>
    </submittedName>
</protein>
<evidence type="ECO:0000313" key="3">
    <source>
        <dbReference type="EMBL" id="MFI2476901.1"/>
    </source>
</evidence>
<dbReference type="InterPro" id="IPR013094">
    <property type="entry name" value="AB_hydrolase_3"/>
</dbReference>